<evidence type="ECO:0000313" key="2">
    <source>
        <dbReference type="Proteomes" id="UP000441586"/>
    </source>
</evidence>
<dbReference type="Proteomes" id="UP000441586">
    <property type="component" value="Unassembled WGS sequence"/>
</dbReference>
<dbReference type="EMBL" id="WSFO01000003">
    <property type="protein sequence ID" value="KAE9631031.1"/>
    <property type="molecule type" value="Genomic_DNA"/>
</dbReference>
<dbReference type="Pfam" id="PF05258">
    <property type="entry name" value="DciA"/>
    <property type="match status" value="1"/>
</dbReference>
<name>A0A6A4RIT7_9RHOB</name>
<proteinExistence type="predicted"/>
<reference evidence="1 2" key="1">
    <citation type="submission" date="2019-12" db="EMBL/GenBank/DDBJ databases">
        <authorList>
            <person name="Zhang Y.-J."/>
        </authorList>
    </citation>
    <scope>NUCLEOTIDE SEQUENCE [LARGE SCALE GENOMIC DNA]</scope>
    <source>
        <strain evidence="1 2">H18S-6</strain>
    </source>
</reference>
<sequence length="174" mass="18892">MAFRRSSTRGFKRTASLLNEQIRKAGESRGFAVSRLLTHWADIAGEDIASIARPVNVGYGRGGFGATLTVLTTGAQAPMLEMQKERLREKVNAVYGYNAISKVRITQTAPTGFADGQAQFQYAPKVQDKPKPDSQDVAEAAKVATGVDNDDLRQALERLGRNVLSKQKTHGKGT</sequence>
<dbReference type="AlphaFoldDB" id="A0A6A4RIT7"/>
<dbReference type="InterPro" id="IPR010593">
    <property type="entry name" value="DUF1159"/>
</dbReference>
<accession>A0A6A4RIT7</accession>
<gene>
    <name evidence="1" type="ORF">GP644_07385</name>
</gene>
<comment type="caution">
    <text evidence="1">The sequence shown here is derived from an EMBL/GenBank/DDBJ whole genome shotgun (WGS) entry which is preliminary data.</text>
</comment>
<dbReference type="RefSeq" id="WP_158978330.1">
    <property type="nucleotide sequence ID" value="NZ_WSFO01000003.1"/>
</dbReference>
<protein>
    <submittedName>
        <fullName evidence="1">DUF721 domain-containing protein</fullName>
    </submittedName>
</protein>
<organism evidence="1 2">
    <name type="scientific">Parasedimentitalea maritima</name>
    <dbReference type="NCBI Taxonomy" id="2578117"/>
    <lineage>
        <taxon>Bacteria</taxon>
        <taxon>Pseudomonadati</taxon>
        <taxon>Pseudomonadota</taxon>
        <taxon>Alphaproteobacteria</taxon>
        <taxon>Rhodobacterales</taxon>
        <taxon>Paracoccaceae</taxon>
        <taxon>Parasedimentitalea</taxon>
    </lineage>
</organism>
<dbReference type="InterPro" id="IPR007922">
    <property type="entry name" value="DciA-like"/>
</dbReference>
<evidence type="ECO:0000313" key="1">
    <source>
        <dbReference type="EMBL" id="KAE9631031.1"/>
    </source>
</evidence>
<dbReference type="PIRSF" id="PIRSF032064">
    <property type="entry name" value="UCP032064"/>
    <property type="match status" value="1"/>
</dbReference>